<evidence type="ECO:0000256" key="3">
    <source>
        <dbReference type="SAM" id="MobiDB-lite"/>
    </source>
</evidence>
<dbReference type="GO" id="GO:0005829">
    <property type="term" value="C:cytosol"/>
    <property type="evidence" value="ECO:0007669"/>
    <property type="project" value="TreeGrafter"/>
</dbReference>
<organism evidence="5 6">
    <name type="scientific">Cupriavidus necator (strain ATCC 17699 / DSM 428 / KCTC 22496 / NCIMB 10442 / H16 / Stanier 337)</name>
    <name type="common">Ralstonia eutropha</name>
    <dbReference type="NCBI Taxonomy" id="381666"/>
    <lineage>
        <taxon>Bacteria</taxon>
        <taxon>Pseudomonadati</taxon>
        <taxon>Pseudomonadota</taxon>
        <taxon>Betaproteobacteria</taxon>
        <taxon>Burkholderiales</taxon>
        <taxon>Burkholderiaceae</taxon>
        <taxon>Cupriavidus</taxon>
    </lineage>
</organism>
<feature type="region of interest" description="Disordered" evidence="3">
    <location>
        <begin position="257"/>
        <end position="292"/>
    </location>
</feature>
<keyword evidence="2 5" id="KW-0808">Transferase</keyword>
<protein>
    <submittedName>
        <fullName evidence="5">4'-phosphopantetheinyl transferase superfamily protein</fullName>
    </submittedName>
</protein>
<evidence type="ECO:0000313" key="6">
    <source>
        <dbReference type="Proteomes" id="UP000296079"/>
    </source>
</evidence>
<comment type="similarity">
    <text evidence="1">Belongs to the P-Pant transferase superfamily. Gsp/Sfp/HetI/AcpT family.</text>
</comment>
<dbReference type="Pfam" id="PF01648">
    <property type="entry name" value="ACPS"/>
    <property type="match status" value="1"/>
</dbReference>
<accession>A0AAE5ZM71</accession>
<dbReference type="EMBL" id="CP039288">
    <property type="protein sequence ID" value="QCC04308.1"/>
    <property type="molecule type" value="Genomic_DNA"/>
</dbReference>
<dbReference type="GO" id="GO:0019878">
    <property type="term" value="P:lysine biosynthetic process via aminoadipic acid"/>
    <property type="evidence" value="ECO:0007669"/>
    <property type="project" value="TreeGrafter"/>
</dbReference>
<sequence>MPCSVPRCAPPETTAMRSPDMAAPAHGEIQVWHVAVDAAADLSALSASERARAAMFRQPGDRARFTAARSALRTLLGLYLGVSPDAVPLVANAFGKPTLGGHCTTALQFNVSHSDARAAIALSCAPVGIDIEAWRADMTWTAWHDSAAVACNPDEMRWLSALAQRQPQDAMLAFLRLWTAKEACSKAVGTGLSAAPQSVRVALPACAACVPPLARAGADLRVWHIHDACGQPDHDTRYVASLATPLAAARVVHRQYPPRELPPRAGQPILPGLDAGPRSQRPCSTPPLGTTP</sequence>
<dbReference type="InterPro" id="IPR037143">
    <property type="entry name" value="4-PPantetheinyl_Trfase_dom_sf"/>
</dbReference>
<dbReference type="Gene3D" id="3.90.470.20">
    <property type="entry name" value="4'-phosphopantetheinyl transferase domain"/>
    <property type="match status" value="2"/>
</dbReference>
<dbReference type="InterPro" id="IPR008278">
    <property type="entry name" value="4-PPantetheinyl_Trfase_dom"/>
</dbReference>
<feature type="compositionally biased region" description="Polar residues" evidence="3">
    <location>
        <begin position="281"/>
        <end position="292"/>
    </location>
</feature>
<dbReference type="GO" id="GO:0000287">
    <property type="term" value="F:magnesium ion binding"/>
    <property type="evidence" value="ECO:0007669"/>
    <property type="project" value="InterPro"/>
</dbReference>
<dbReference type="PANTHER" id="PTHR12215:SF10">
    <property type="entry name" value="L-AMINOADIPATE-SEMIALDEHYDE DEHYDROGENASE-PHOSPHOPANTETHEINYL TRANSFERASE"/>
    <property type="match status" value="1"/>
</dbReference>
<dbReference type="PANTHER" id="PTHR12215">
    <property type="entry name" value="PHOSPHOPANTETHEINE TRANSFERASE"/>
    <property type="match status" value="1"/>
</dbReference>
<gene>
    <name evidence="5" type="ORF">E6A55_27725</name>
</gene>
<dbReference type="InterPro" id="IPR050559">
    <property type="entry name" value="P-Pant_transferase_sf"/>
</dbReference>
<dbReference type="Proteomes" id="UP000296079">
    <property type="component" value="Chromosome 2"/>
</dbReference>
<feature type="domain" description="4'-phosphopantetheinyl transferase" evidence="4">
    <location>
        <begin position="126"/>
        <end position="205"/>
    </location>
</feature>
<reference evidence="5 6" key="1">
    <citation type="submission" date="2019-04" db="EMBL/GenBank/DDBJ databases">
        <title>Long-read de novo sequencing of Cupriavidus necator H16.</title>
        <authorList>
            <person name="Little G.T."/>
            <person name="Ehsaan M."/>
            <person name="Arenas-Lopez C."/>
            <person name="Jawed K."/>
            <person name="Winzer K."/>
            <person name="Kovacs K."/>
            <person name="Malys N."/>
            <person name="Minton N.P."/>
        </authorList>
    </citation>
    <scope>NUCLEOTIDE SEQUENCE [LARGE SCALE GENOMIC DNA]</scope>
    <source>
        <strain evidence="5 6">H16</strain>
    </source>
</reference>
<dbReference type="AlphaFoldDB" id="A0AAE5ZM71"/>
<evidence type="ECO:0000259" key="4">
    <source>
        <dbReference type="Pfam" id="PF01648"/>
    </source>
</evidence>
<dbReference type="GO" id="GO:0008897">
    <property type="term" value="F:holo-[acyl-carrier-protein] synthase activity"/>
    <property type="evidence" value="ECO:0007669"/>
    <property type="project" value="InterPro"/>
</dbReference>
<evidence type="ECO:0000256" key="1">
    <source>
        <dbReference type="ARBA" id="ARBA00010990"/>
    </source>
</evidence>
<dbReference type="SUPFAM" id="SSF56214">
    <property type="entry name" value="4'-phosphopantetheinyl transferase"/>
    <property type="match status" value="2"/>
</dbReference>
<evidence type="ECO:0000256" key="2">
    <source>
        <dbReference type="ARBA" id="ARBA00022679"/>
    </source>
</evidence>
<name>A0AAE5ZM71_CUPNH</name>
<proteinExistence type="inferred from homology"/>
<evidence type="ECO:0000313" key="5">
    <source>
        <dbReference type="EMBL" id="QCC04308.1"/>
    </source>
</evidence>